<feature type="compositionally biased region" description="Polar residues" evidence="1">
    <location>
        <begin position="53"/>
        <end position="62"/>
    </location>
</feature>
<evidence type="ECO:0000313" key="3">
    <source>
        <dbReference type="EMBL" id="MCW1934356.1"/>
    </source>
</evidence>
<sequence>MNTPQTALRLAVAFGLHALTAVAGNAATPQAPQRPVPCALIITGDTLPGPVSVNLSGGQSPQGDPGAHGVSGALTL</sequence>
<organism evidence="3 4">
    <name type="scientific">Pararhodobacter zhoushanensis</name>
    <dbReference type="NCBI Taxonomy" id="2479545"/>
    <lineage>
        <taxon>Bacteria</taxon>
        <taxon>Pseudomonadati</taxon>
        <taxon>Pseudomonadota</taxon>
        <taxon>Alphaproteobacteria</taxon>
        <taxon>Rhodobacterales</taxon>
        <taxon>Paracoccaceae</taxon>
        <taxon>Pararhodobacter</taxon>
    </lineage>
</organism>
<evidence type="ECO:0000313" key="4">
    <source>
        <dbReference type="Proteomes" id="UP001208938"/>
    </source>
</evidence>
<name>A0ABT3H3H5_9RHOB</name>
<feature type="signal peptide" evidence="2">
    <location>
        <begin position="1"/>
        <end position="23"/>
    </location>
</feature>
<feature type="region of interest" description="Disordered" evidence="1">
    <location>
        <begin position="51"/>
        <end position="76"/>
    </location>
</feature>
<reference evidence="3 4" key="1">
    <citation type="submission" date="2022-10" db="EMBL/GenBank/DDBJ databases">
        <title>Pararhodobacter sp. nov., isolated from marine algae.</title>
        <authorList>
            <person name="Choi B.J."/>
            <person name="Kim J.M."/>
            <person name="Lee J.K."/>
            <person name="Choi D.G."/>
            <person name="Jeon C.O."/>
        </authorList>
    </citation>
    <scope>NUCLEOTIDE SEQUENCE [LARGE SCALE GENOMIC DNA]</scope>
    <source>
        <strain evidence="3 4">ZQ420</strain>
    </source>
</reference>
<dbReference type="Proteomes" id="UP001208938">
    <property type="component" value="Unassembled WGS sequence"/>
</dbReference>
<evidence type="ECO:0000256" key="1">
    <source>
        <dbReference type="SAM" id="MobiDB-lite"/>
    </source>
</evidence>
<proteinExistence type="predicted"/>
<dbReference type="EMBL" id="JAPDFL010000001">
    <property type="protein sequence ID" value="MCW1934356.1"/>
    <property type="molecule type" value="Genomic_DNA"/>
</dbReference>
<keyword evidence="4" id="KW-1185">Reference proteome</keyword>
<comment type="caution">
    <text evidence="3">The sequence shown here is derived from an EMBL/GenBank/DDBJ whole genome shotgun (WGS) entry which is preliminary data.</text>
</comment>
<evidence type="ECO:0000256" key="2">
    <source>
        <dbReference type="SAM" id="SignalP"/>
    </source>
</evidence>
<accession>A0ABT3H3H5</accession>
<dbReference type="RefSeq" id="WP_264507159.1">
    <property type="nucleotide sequence ID" value="NZ_JAPDFL010000001.1"/>
</dbReference>
<feature type="chain" id="PRO_5046114236" evidence="2">
    <location>
        <begin position="24"/>
        <end position="76"/>
    </location>
</feature>
<protein>
    <submittedName>
        <fullName evidence="3">Uncharacterized protein</fullName>
    </submittedName>
</protein>
<gene>
    <name evidence="3" type="ORF">OKW52_19385</name>
</gene>
<keyword evidence="2" id="KW-0732">Signal</keyword>